<protein>
    <recommendedName>
        <fullName evidence="1">Glycosyl transferase family 25 domain-containing protein</fullName>
    </recommendedName>
</protein>
<sequence>MPTYVINMKERNDRWKRFSSQESIADFKNLHRITATNGKKLDFRKDKRISMSTKLRIYRNYRRSHYEIATLGAIGATISHARVWETFLKSDAPVCVVFEDDAVITSEDVDKINEEYKKLPSDWGIWVLGYFHKTLIIEHMKGESKGWDKIYNFSGAHAYIITRKVAKLLLEDVYPIDTHIEFYITGSSIIKNFPIVHNPNVYINYFRTFVGPRVSTSDSNTSQHKNNGCPTCDIPDDYKQLYKHFTRTKDKSMIVSDVVYGKQSNEILTFKHAATRKKRGDKK</sequence>
<name>A0A6C0JXI0_9ZZZZ</name>
<reference evidence="2" key="1">
    <citation type="journal article" date="2020" name="Nature">
        <title>Giant virus diversity and host interactions through global metagenomics.</title>
        <authorList>
            <person name="Schulz F."/>
            <person name="Roux S."/>
            <person name="Paez-Espino D."/>
            <person name="Jungbluth S."/>
            <person name="Walsh D.A."/>
            <person name="Denef V.J."/>
            <person name="McMahon K.D."/>
            <person name="Konstantinidis K.T."/>
            <person name="Eloe-Fadrosh E.A."/>
            <person name="Kyrpides N.C."/>
            <person name="Woyke T."/>
        </authorList>
    </citation>
    <scope>NUCLEOTIDE SEQUENCE</scope>
    <source>
        <strain evidence="2">GVMAG-S-1101164-105</strain>
    </source>
</reference>
<accession>A0A6C0JXI0</accession>
<evidence type="ECO:0000313" key="2">
    <source>
        <dbReference type="EMBL" id="QHU09641.1"/>
    </source>
</evidence>
<dbReference type="InterPro" id="IPR002654">
    <property type="entry name" value="Glyco_trans_25"/>
</dbReference>
<dbReference type="CDD" id="cd06532">
    <property type="entry name" value="Glyco_transf_25"/>
    <property type="match status" value="1"/>
</dbReference>
<evidence type="ECO:0000259" key="1">
    <source>
        <dbReference type="Pfam" id="PF01755"/>
    </source>
</evidence>
<organism evidence="2">
    <name type="scientific">viral metagenome</name>
    <dbReference type="NCBI Taxonomy" id="1070528"/>
    <lineage>
        <taxon>unclassified sequences</taxon>
        <taxon>metagenomes</taxon>
        <taxon>organismal metagenomes</taxon>
    </lineage>
</organism>
<dbReference type="AlphaFoldDB" id="A0A6C0JXI0"/>
<dbReference type="Pfam" id="PF01755">
    <property type="entry name" value="Glyco_transf_25"/>
    <property type="match status" value="1"/>
</dbReference>
<dbReference type="EMBL" id="MN740740">
    <property type="protein sequence ID" value="QHU09641.1"/>
    <property type="molecule type" value="Genomic_DNA"/>
</dbReference>
<proteinExistence type="predicted"/>
<feature type="domain" description="Glycosyl transferase family 25" evidence="1">
    <location>
        <begin position="2"/>
        <end position="180"/>
    </location>
</feature>